<evidence type="ECO:0000313" key="3">
    <source>
        <dbReference type="Proteomes" id="UP000193200"/>
    </source>
</evidence>
<dbReference type="GO" id="GO:0016853">
    <property type="term" value="F:isomerase activity"/>
    <property type="evidence" value="ECO:0007669"/>
    <property type="project" value="UniProtKB-KW"/>
</dbReference>
<dbReference type="InterPro" id="IPR001509">
    <property type="entry name" value="Epimerase_deHydtase"/>
</dbReference>
<dbReference type="AlphaFoldDB" id="A0A1Y5S6L7"/>
<dbReference type="InParanoid" id="A0A1Y5S6L7"/>
<dbReference type="GO" id="GO:0005737">
    <property type="term" value="C:cytoplasm"/>
    <property type="evidence" value="ECO:0007669"/>
    <property type="project" value="TreeGrafter"/>
</dbReference>
<gene>
    <name evidence="2" type="ORF">OCH7691_01265</name>
</gene>
<dbReference type="Pfam" id="PF01370">
    <property type="entry name" value="Epimerase"/>
    <property type="match status" value="1"/>
</dbReference>
<dbReference type="PANTHER" id="PTHR48079">
    <property type="entry name" value="PROTEIN YEEZ"/>
    <property type="match status" value="1"/>
</dbReference>
<dbReference type="InterPro" id="IPR051783">
    <property type="entry name" value="NAD(P)-dependent_oxidoreduct"/>
</dbReference>
<dbReference type="SUPFAM" id="SSF51735">
    <property type="entry name" value="NAD(P)-binding Rossmann-fold domains"/>
    <property type="match status" value="1"/>
</dbReference>
<proteinExistence type="predicted"/>
<dbReference type="RefSeq" id="WP_085882500.1">
    <property type="nucleotide sequence ID" value="NZ_FWFR01000001.1"/>
</dbReference>
<dbReference type="PANTHER" id="PTHR48079:SF6">
    <property type="entry name" value="NAD(P)-BINDING DOMAIN-CONTAINING PROTEIN-RELATED"/>
    <property type="match status" value="1"/>
</dbReference>
<reference evidence="2 3" key="1">
    <citation type="submission" date="2017-03" db="EMBL/GenBank/DDBJ databases">
        <authorList>
            <person name="Afonso C.L."/>
            <person name="Miller P.J."/>
            <person name="Scott M.A."/>
            <person name="Spackman E."/>
            <person name="Goraichik I."/>
            <person name="Dimitrov K.M."/>
            <person name="Suarez D.L."/>
            <person name="Swayne D.E."/>
        </authorList>
    </citation>
    <scope>NUCLEOTIDE SEQUENCE [LARGE SCALE GENOMIC DNA]</scope>
    <source>
        <strain evidence="2 3">CECT 7691</strain>
    </source>
</reference>
<feature type="domain" description="NAD-dependent epimerase/dehydratase" evidence="1">
    <location>
        <begin position="5"/>
        <end position="226"/>
    </location>
</feature>
<keyword evidence="3" id="KW-1185">Reference proteome</keyword>
<keyword evidence="2" id="KW-0413">Isomerase</keyword>
<dbReference type="InterPro" id="IPR036291">
    <property type="entry name" value="NAD(P)-bd_dom_sf"/>
</dbReference>
<organism evidence="2 3">
    <name type="scientific">Oceanibacterium hippocampi</name>
    <dbReference type="NCBI Taxonomy" id="745714"/>
    <lineage>
        <taxon>Bacteria</taxon>
        <taxon>Pseudomonadati</taxon>
        <taxon>Pseudomonadota</taxon>
        <taxon>Alphaproteobacteria</taxon>
        <taxon>Sneathiellales</taxon>
        <taxon>Sneathiellaceae</taxon>
        <taxon>Oceanibacterium</taxon>
    </lineage>
</organism>
<dbReference type="GO" id="GO:0004029">
    <property type="term" value="F:aldehyde dehydrogenase (NAD+) activity"/>
    <property type="evidence" value="ECO:0007669"/>
    <property type="project" value="TreeGrafter"/>
</dbReference>
<protein>
    <submittedName>
        <fullName evidence="2">3 beta-hydroxysteroid dehydrogenase/Delta 5--&gt;4-isomerase</fullName>
    </submittedName>
</protein>
<evidence type="ECO:0000313" key="2">
    <source>
        <dbReference type="EMBL" id="SLN33122.1"/>
    </source>
</evidence>
<dbReference type="EMBL" id="FWFR01000001">
    <property type="protein sequence ID" value="SLN33122.1"/>
    <property type="molecule type" value="Genomic_DNA"/>
</dbReference>
<name>A0A1Y5S6L7_9PROT</name>
<dbReference type="Gene3D" id="3.40.50.720">
    <property type="entry name" value="NAD(P)-binding Rossmann-like Domain"/>
    <property type="match status" value="1"/>
</dbReference>
<evidence type="ECO:0000259" key="1">
    <source>
        <dbReference type="Pfam" id="PF01370"/>
    </source>
</evidence>
<sequence>MKQAFVTGGTGFLGRNLIEQLCQAGWSVTALHRPESDISALDGYPVTLASGALLEPDSLARAIPEGVDAVFHVAANTSVWSRNNERQTAENVDGTKNMLAAARAAGAKRFIHTSTWNVYGLEHDAISETTTKTGADSWINYSRSKALAEEAALAANAPGFEVVVLNPAHVIGRYDRDNWARMIRMVDSGKLPGVPPGAGSFAHAEEVARAHISAAQRGRAGANYLLGGTDASFLEVVTTIGRMLGKKTPKRTFSGVMVRLVARAKALGASVTGKEPDFTPEAAEMVLGHPRIVSSKAANELGYRKVSINVMLDDSIRWLRAEGLIAPE</sequence>
<accession>A0A1Y5S6L7</accession>
<dbReference type="OrthoDB" id="9801785at2"/>
<dbReference type="FunCoup" id="A0A1Y5S6L7">
    <property type="interactions" value="334"/>
</dbReference>
<dbReference type="Proteomes" id="UP000193200">
    <property type="component" value="Unassembled WGS sequence"/>
</dbReference>